<dbReference type="PANTHER" id="PTHR34821:SF2">
    <property type="entry name" value="INNER MEMBRANE PROTEIN YDCZ"/>
    <property type="match status" value="1"/>
</dbReference>
<feature type="transmembrane region" description="Helical" evidence="1">
    <location>
        <begin position="107"/>
        <end position="128"/>
    </location>
</feature>
<dbReference type="Pfam" id="PF04657">
    <property type="entry name" value="DMT_YdcZ"/>
    <property type="match status" value="2"/>
</dbReference>
<feature type="transmembrane region" description="Helical" evidence="1">
    <location>
        <begin position="82"/>
        <end position="101"/>
    </location>
</feature>
<keyword evidence="1" id="KW-0472">Membrane</keyword>
<evidence type="ECO:0000256" key="1">
    <source>
        <dbReference type="SAM" id="Phobius"/>
    </source>
</evidence>
<sequence>MTSGRAATALGLLGTALVGALTALQVRANGQLGHRIDDSTLAAAFSFGSGLVLIAVIAALTPAGRRGLRALRDGIRGGGIRWWMLAGGLAGAFTVSSQSITAGIIGVSLFTVGFVAGQIVFGVVIDRIGYGPSGVVPVTIRRVVGGAVALLAVGISVTGGNLTGVPWWMLLLPFLAGGGVAWQQATNGRLRGATGSAIAATAVNFVGGTIALVLIAAVHVAVVGLPERWPSDPWPYTGGALGVGYILLSAALVRRTGVLLLVLGSVVGQLATALVLDAIWPAPASPGLGHEVLVALVAVVSVAIVVVPWPHARPGARA</sequence>
<dbReference type="Proteomes" id="UP001351900">
    <property type="component" value="Unassembled WGS sequence"/>
</dbReference>
<dbReference type="InterPro" id="IPR006750">
    <property type="entry name" value="YdcZ"/>
</dbReference>
<gene>
    <name evidence="2" type="ORF">V2V91_09425</name>
</gene>
<accession>A0ABU7V6U0</accession>
<keyword evidence="1" id="KW-1133">Transmembrane helix</keyword>
<feature type="transmembrane region" description="Helical" evidence="1">
    <location>
        <begin position="234"/>
        <end position="253"/>
    </location>
</feature>
<dbReference type="EMBL" id="JAZHOV010000005">
    <property type="protein sequence ID" value="MEF2255350.1"/>
    <property type="molecule type" value="Genomic_DNA"/>
</dbReference>
<feature type="transmembrane region" description="Helical" evidence="1">
    <location>
        <begin position="292"/>
        <end position="312"/>
    </location>
</feature>
<keyword evidence="3" id="KW-1185">Reference proteome</keyword>
<evidence type="ECO:0000313" key="3">
    <source>
        <dbReference type="Proteomes" id="UP001351900"/>
    </source>
</evidence>
<dbReference type="RefSeq" id="WP_331791638.1">
    <property type="nucleotide sequence ID" value="NZ_BAAAUO010000008.1"/>
</dbReference>
<feature type="transmembrane region" description="Helical" evidence="1">
    <location>
        <begin position="165"/>
        <end position="185"/>
    </location>
</feature>
<feature type="transmembrane region" description="Helical" evidence="1">
    <location>
        <begin position="140"/>
        <end position="159"/>
    </location>
</feature>
<reference evidence="2 3" key="1">
    <citation type="submission" date="2024-01" db="EMBL/GenBank/DDBJ databases">
        <title>the genome sequence of strain Microbacterium schleiferi NBRC 15075.</title>
        <authorList>
            <person name="Ding Y."/>
            <person name="Zhang G."/>
        </authorList>
    </citation>
    <scope>NUCLEOTIDE SEQUENCE [LARGE SCALE GENOMIC DNA]</scope>
    <source>
        <strain evidence="2 3">NBRC 15075</strain>
    </source>
</reference>
<evidence type="ECO:0000313" key="2">
    <source>
        <dbReference type="EMBL" id="MEF2255350.1"/>
    </source>
</evidence>
<comment type="caution">
    <text evidence="2">The sequence shown here is derived from an EMBL/GenBank/DDBJ whole genome shotgun (WGS) entry which is preliminary data.</text>
</comment>
<name>A0ABU7V6U0_9MICO</name>
<feature type="transmembrane region" description="Helical" evidence="1">
    <location>
        <begin position="39"/>
        <end position="61"/>
    </location>
</feature>
<dbReference type="PANTHER" id="PTHR34821">
    <property type="entry name" value="INNER MEMBRANE PROTEIN YDCZ"/>
    <property type="match status" value="1"/>
</dbReference>
<feature type="transmembrane region" description="Helical" evidence="1">
    <location>
        <begin position="197"/>
        <end position="222"/>
    </location>
</feature>
<proteinExistence type="predicted"/>
<organism evidence="2 3">
    <name type="scientific">Microbacterium schleiferi</name>
    <dbReference type="NCBI Taxonomy" id="69362"/>
    <lineage>
        <taxon>Bacteria</taxon>
        <taxon>Bacillati</taxon>
        <taxon>Actinomycetota</taxon>
        <taxon>Actinomycetes</taxon>
        <taxon>Micrococcales</taxon>
        <taxon>Microbacteriaceae</taxon>
        <taxon>Microbacterium</taxon>
    </lineage>
</organism>
<keyword evidence="1" id="KW-0812">Transmembrane</keyword>
<feature type="transmembrane region" description="Helical" evidence="1">
    <location>
        <begin position="258"/>
        <end position="280"/>
    </location>
</feature>
<protein>
    <submittedName>
        <fullName evidence="2">DMT family transporter</fullName>
    </submittedName>
</protein>